<dbReference type="EMBL" id="AP014545">
    <property type="protein sequence ID" value="BBB25911.1"/>
    <property type="molecule type" value="Genomic_DNA"/>
</dbReference>
<dbReference type="AlphaFoldDB" id="A0A7R6PB67"/>
<gene>
    <name evidence="1" type="ORF">AMJAP_1316</name>
</gene>
<keyword evidence="2" id="KW-1185">Reference proteome</keyword>
<dbReference type="Gene3D" id="1.10.10.1150">
    <property type="entry name" value="Coenzyme PQQ synthesis protein D (PqqD)"/>
    <property type="match status" value="1"/>
</dbReference>
<dbReference type="Proteomes" id="UP000595663">
    <property type="component" value="Chromosome"/>
</dbReference>
<dbReference type="KEGG" id="ajp:AMJAP_1316"/>
<evidence type="ECO:0000313" key="1">
    <source>
        <dbReference type="EMBL" id="BBB25911.1"/>
    </source>
</evidence>
<name>A0A7R6PB67_9GAMM</name>
<dbReference type="InterPro" id="IPR041881">
    <property type="entry name" value="PqqD_sf"/>
</dbReference>
<dbReference type="RefSeq" id="WP_019621510.1">
    <property type="nucleotide sequence ID" value="NZ_AP014545.1"/>
</dbReference>
<organism evidence="1 2">
    <name type="scientific">Amphritea japonica ATCC BAA-1530</name>
    <dbReference type="NCBI Taxonomy" id="1278309"/>
    <lineage>
        <taxon>Bacteria</taxon>
        <taxon>Pseudomonadati</taxon>
        <taxon>Pseudomonadota</taxon>
        <taxon>Gammaproteobacteria</taxon>
        <taxon>Oceanospirillales</taxon>
        <taxon>Oceanospirillaceae</taxon>
        <taxon>Amphritea</taxon>
    </lineage>
</organism>
<dbReference type="OrthoDB" id="6088780at2"/>
<protein>
    <submittedName>
        <fullName evidence="1">Pyrroloquinoline quinone biosynthesis protein D</fullName>
    </submittedName>
</protein>
<proteinExistence type="predicted"/>
<sequence>MIATMPERVPALSAHCRLYFDGQHNRWVFKAPQQIMFPDQFTLAVLQACDGHCSEQQIARSLVACPTRESVTIDDVLDLLDEFERRGYLSVMSAAG</sequence>
<reference evidence="1 2" key="1">
    <citation type="journal article" date="2008" name="Int. J. Syst. Evol. Microbiol.">
        <title>Amphritea japonica sp. nov. and Amphritea balenae sp. nov., isolated from the sediment adjacent to sperm whale carcasses off Kagoshima, Japan.</title>
        <authorList>
            <person name="Miyazaki M."/>
            <person name="Nogi Y."/>
            <person name="Fujiwara Y."/>
            <person name="Kawato M."/>
            <person name="Nagahama T."/>
            <person name="Kubokawa K."/>
            <person name="Horikoshi K."/>
        </authorList>
    </citation>
    <scope>NUCLEOTIDE SEQUENCE [LARGE SCALE GENOMIC DNA]</scope>
    <source>
        <strain evidence="1 2">ATCC BAA-1530</strain>
    </source>
</reference>
<evidence type="ECO:0000313" key="2">
    <source>
        <dbReference type="Proteomes" id="UP000595663"/>
    </source>
</evidence>
<accession>A0A7R6PB67</accession>